<feature type="transmembrane region" description="Helical" evidence="6">
    <location>
        <begin position="21"/>
        <end position="40"/>
    </location>
</feature>
<sequence>MLKNEKVLHQTLATRLFHWTLVFTTIFLIISGFYITYPFIQGLPMRTIKTIHATSAFIFMSNLAGYTYYYIFSKQWYHIILSWRDLREFPGFLRYAFFLKKYHPFYGKYNPGQKLIYTSWYLTSLGLSLTGLTLKLKGPFLDFFTPYLNISSVRLLHYYLAVYFAATVPVHIYLALTENPAKLQAIFSGYLRRK</sequence>
<evidence type="ECO:0000259" key="7">
    <source>
        <dbReference type="Pfam" id="PF01292"/>
    </source>
</evidence>
<gene>
    <name evidence="8" type="ORF">BR63_11515</name>
</gene>
<reference evidence="8 9" key="1">
    <citation type="journal article" date="2019" name="Front. Microbiol.">
        <title>Thermoanaerosceptrum fracticalcis gen. nov. sp. nov., a Novel Fumarate-Fermenting Microorganism From a Deep Fractured Carbonate Aquifer of the US Great Basin.</title>
        <authorList>
            <person name="Hamilton-Brehm S.D."/>
            <person name="Stewart L.E."/>
            <person name="Zavarin M."/>
            <person name="Caldwell M."/>
            <person name="Lawson P.A."/>
            <person name="Onstott T.C."/>
            <person name="Grzymski J."/>
            <person name="Neveux I."/>
            <person name="Lollar B.S."/>
            <person name="Russell C.E."/>
            <person name="Moser D.P."/>
        </authorList>
    </citation>
    <scope>NUCLEOTIDE SEQUENCE [LARGE SCALE GENOMIC DNA]</scope>
    <source>
        <strain evidence="8 9">DRI-13</strain>
    </source>
</reference>
<evidence type="ECO:0000256" key="2">
    <source>
        <dbReference type="ARBA" id="ARBA00022475"/>
    </source>
</evidence>
<dbReference type="GO" id="GO:0005886">
    <property type="term" value="C:plasma membrane"/>
    <property type="evidence" value="ECO:0007669"/>
    <property type="project" value="UniProtKB-SubCell"/>
</dbReference>
<protein>
    <recommendedName>
        <fullName evidence="7">Cytochrome b561 bacterial/Ni-hydrogenase domain-containing protein</fullName>
    </recommendedName>
</protein>
<keyword evidence="3 6" id="KW-0812">Transmembrane</keyword>
<feature type="domain" description="Cytochrome b561 bacterial/Ni-hydrogenase" evidence="7">
    <location>
        <begin position="10"/>
        <end position="189"/>
    </location>
</feature>
<evidence type="ECO:0000256" key="1">
    <source>
        <dbReference type="ARBA" id="ARBA00004651"/>
    </source>
</evidence>
<dbReference type="InterPro" id="IPR011577">
    <property type="entry name" value="Cyt_b561_bac/Ni-Hgenase"/>
</dbReference>
<name>A0A7G6E478_THEFR</name>
<dbReference type="InterPro" id="IPR051542">
    <property type="entry name" value="Hydrogenase_cytochrome"/>
</dbReference>
<feature type="transmembrane region" description="Helical" evidence="6">
    <location>
        <begin position="156"/>
        <end position="176"/>
    </location>
</feature>
<dbReference type="SUPFAM" id="SSF81342">
    <property type="entry name" value="Transmembrane di-heme cytochromes"/>
    <property type="match status" value="1"/>
</dbReference>
<dbReference type="GO" id="GO:0009055">
    <property type="term" value="F:electron transfer activity"/>
    <property type="evidence" value="ECO:0007669"/>
    <property type="project" value="InterPro"/>
</dbReference>
<evidence type="ECO:0000313" key="9">
    <source>
        <dbReference type="Proteomes" id="UP000515847"/>
    </source>
</evidence>
<feature type="transmembrane region" description="Helical" evidence="6">
    <location>
        <begin position="115"/>
        <end position="136"/>
    </location>
</feature>
<dbReference type="GO" id="GO:0020037">
    <property type="term" value="F:heme binding"/>
    <property type="evidence" value="ECO:0007669"/>
    <property type="project" value="TreeGrafter"/>
</dbReference>
<dbReference type="AlphaFoldDB" id="A0A7G6E478"/>
<evidence type="ECO:0000256" key="3">
    <source>
        <dbReference type="ARBA" id="ARBA00022692"/>
    </source>
</evidence>
<evidence type="ECO:0000256" key="6">
    <source>
        <dbReference type="SAM" id="Phobius"/>
    </source>
</evidence>
<proteinExistence type="predicted"/>
<dbReference type="InterPro" id="IPR016174">
    <property type="entry name" value="Di-haem_cyt_TM"/>
</dbReference>
<evidence type="ECO:0000313" key="8">
    <source>
        <dbReference type="EMBL" id="QNB46882.1"/>
    </source>
</evidence>
<dbReference type="PANTHER" id="PTHR30485:SF0">
    <property type="entry name" value="NI_FE-HYDROGENASE 1 B-TYPE CYTOCHROME SUBUNIT-RELATED"/>
    <property type="match status" value="1"/>
</dbReference>
<evidence type="ECO:0000256" key="5">
    <source>
        <dbReference type="ARBA" id="ARBA00023136"/>
    </source>
</evidence>
<dbReference type="PANTHER" id="PTHR30485">
    <property type="entry name" value="NI/FE-HYDROGENASE 1 B-TYPE CYTOCHROME SUBUNIT"/>
    <property type="match status" value="1"/>
</dbReference>
<dbReference type="Proteomes" id="UP000515847">
    <property type="component" value="Chromosome"/>
</dbReference>
<dbReference type="RefSeq" id="WP_034420328.1">
    <property type="nucleotide sequence ID" value="NZ_CP045798.1"/>
</dbReference>
<keyword evidence="5 6" id="KW-0472">Membrane</keyword>
<accession>A0A7G6E478</accession>
<dbReference type="KEGG" id="tfr:BR63_11515"/>
<keyword evidence="4 6" id="KW-1133">Transmembrane helix</keyword>
<comment type="subcellular location">
    <subcellularLocation>
        <location evidence="1">Cell membrane</location>
        <topology evidence="1">Multi-pass membrane protein</topology>
    </subcellularLocation>
</comment>
<evidence type="ECO:0000256" key="4">
    <source>
        <dbReference type="ARBA" id="ARBA00022989"/>
    </source>
</evidence>
<dbReference type="Gene3D" id="1.20.950.20">
    <property type="entry name" value="Transmembrane di-heme cytochromes, Chain C"/>
    <property type="match status" value="1"/>
</dbReference>
<dbReference type="EMBL" id="CP045798">
    <property type="protein sequence ID" value="QNB46882.1"/>
    <property type="molecule type" value="Genomic_DNA"/>
</dbReference>
<dbReference type="Pfam" id="PF01292">
    <property type="entry name" value="Ni_hydr_CYTB"/>
    <property type="match status" value="1"/>
</dbReference>
<dbReference type="OrthoDB" id="1796079at2"/>
<dbReference type="GO" id="GO:0022904">
    <property type="term" value="P:respiratory electron transport chain"/>
    <property type="evidence" value="ECO:0007669"/>
    <property type="project" value="InterPro"/>
</dbReference>
<keyword evidence="9" id="KW-1185">Reference proteome</keyword>
<dbReference type="PROSITE" id="PS50096">
    <property type="entry name" value="IQ"/>
    <property type="match status" value="1"/>
</dbReference>
<organism evidence="8 9">
    <name type="scientific">Thermanaerosceptrum fracticalcis</name>
    <dbReference type="NCBI Taxonomy" id="1712410"/>
    <lineage>
        <taxon>Bacteria</taxon>
        <taxon>Bacillati</taxon>
        <taxon>Bacillota</taxon>
        <taxon>Clostridia</taxon>
        <taxon>Eubacteriales</taxon>
        <taxon>Peptococcaceae</taxon>
        <taxon>Thermanaerosceptrum</taxon>
    </lineage>
</organism>
<keyword evidence="2" id="KW-1003">Cell membrane</keyword>
<feature type="transmembrane region" description="Helical" evidence="6">
    <location>
        <begin position="52"/>
        <end position="72"/>
    </location>
</feature>